<dbReference type="InterPro" id="IPR036249">
    <property type="entry name" value="Thioredoxin-like_sf"/>
</dbReference>
<gene>
    <name evidence="3" type="ORF">CGZ90_16440</name>
</gene>
<evidence type="ECO:0000313" key="4">
    <source>
        <dbReference type="Proteomes" id="UP000215059"/>
    </source>
</evidence>
<dbReference type="Proteomes" id="UP000215059">
    <property type="component" value="Unassembled WGS sequence"/>
</dbReference>
<keyword evidence="1" id="KW-0472">Membrane</keyword>
<dbReference type="RefSeq" id="WP_094253616.1">
    <property type="nucleotide sequence ID" value="NZ_JBHLXL010000002.1"/>
</dbReference>
<dbReference type="InterPro" id="IPR013766">
    <property type="entry name" value="Thioredoxin_domain"/>
</dbReference>
<organism evidence="3 4">
    <name type="scientific">Fictibacillus aquaticus</name>
    <dbReference type="NCBI Taxonomy" id="2021314"/>
    <lineage>
        <taxon>Bacteria</taxon>
        <taxon>Bacillati</taxon>
        <taxon>Bacillota</taxon>
        <taxon>Bacilli</taxon>
        <taxon>Bacillales</taxon>
        <taxon>Fictibacillaceae</taxon>
        <taxon>Fictibacillus</taxon>
    </lineage>
</organism>
<dbReference type="OrthoDB" id="2974362at2"/>
<sequence length="175" mass="19621">MSLSTLSHVLLWAFLLVQFVLLFTFTRLLVQFLNRFRAAGVKVEEEGLSVNTSAPLFRGKDQHGNLVKLHDYLGKEVLLVFSNESCSVCQSLLEQVAPLSVKTIVVSGEFYSTAVKEKYSQFTFLHSADIVENYYIKKVPTMVLVDETGEIRFIGNNTQVNEMKSKLNSLHAVAG</sequence>
<feature type="transmembrane region" description="Helical" evidence="1">
    <location>
        <begin position="6"/>
        <end position="30"/>
    </location>
</feature>
<keyword evidence="1" id="KW-0812">Transmembrane</keyword>
<comment type="caution">
    <text evidence="3">The sequence shown here is derived from an EMBL/GenBank/DDBJ whole genome shotgun (WGS) entry which is preliminary data.</text>
</comment>
<dbReference type="AlphaFoldDB" id="A0A235F5Q3"/>
<reference evidence="3 4" key="1">
    <citation type="submission" date="2017-07" db="EMBL/GenBank/DDBJ databases">
        <title>Fictibacillus sp. nov. GDSW-R2A3 Genome sequencing and assembly.</title>
        <authorList>
            <person name="Mayilraj S."/>
        </authorList>
    </citation>
    <scope>NUCLEOTIDE SEQUENCE [LARGE SCALE GENOMIC DNA]</scope>
    <source>
        <strain evidence="3 4">GDSW-R2A3</strain>
    </source>
</reference>
<keyword evidence="1" id="KW-1133">Transmembrane helix</keyword>
<dbReference type="Gene3D" id="3.40.30.10">
    <property type="entry name" value="Glutaredoxin"/>
    <property type="match status" value="1"/>
</dbReference>
<dbReference type="SUPFAM" id="SSF52833">
    <property type="entry name" value="Thioredoxin-like"/>
    <property type="match status" value="1"/>
</dbReference>
<evidence type="ECO:0000256" key="1">
    <source>
        <dbReference type="SAM" id="Phobius"/>
    </source>
</evidence>
<keyword evidence="4" id="KW-1185">Reference proteome</keyword>
<proteinExistence type="predicted"/>
<name>A0A235F5Q3_9BACL</name>
<dbReference type="Pfam" id="PF13098">
    <property type="entry name" value="Thioredoxin_2"/>
    <property type="match status" value="1"/>
</dbReference>
<protein>
    <recommendedName>
        <fullName evidence="2">Thioredoxin domain-containing protein</fullName>
    </recommendedName>
</protein>
<accession>A0A235F5Q3</accession>
<feature type="domain" description="Thioredoxin" evidence="2">
    <location>
        <begin position="48"/>
        <end position="172"/>
    </location>
</feature>
<dbReference type="EMBL" id="NOII01000011">
    <property type="protein sequence ID" value="OYD56600.1"/>
    <property type="molecule type" value="Genomic_DNA"/>
</dbReference>
<evidence type="ECO:0000313" key="3">
    <source>
        <dbReference type="EMBL" id="OYD56600.1"/>
    </source>
</evidence>
<evidence type="ECO:0000259" key="2">
    <source>
        <dbReference type="PROSITE" id="PS51352"/>
    </source>
</evidence>
<dbReference type="PROSITE" id="PS51352">
    <property type="entry name" value="THIOREDOXIN_2"/>
    <property type="match status" value="1"/>
</dbReference>
<dbReference type="InterPro" id="IPR012336">
    <property type="entry name" value="Thioredoxin-like_fold"/>
</dbReference>